<evidence type="ECO:0000313" key="3">
    <source>
        <dbReference type="EMBL" id="KAK7463583.1"/>
    </source>
</evidence>
<evidence type="ECO:0000256" key="1">
    <source>
        <dbReference type="ARBA" id="ARBA00023002"/>
    </source>
</evidence>
<dbReference type="InterPro" id="IPR023210">
    <property type="entry name" value="NADP_OxRdtase_dom"/>
</dbReference>
<sequence length="342" mass="37209">MVYQTITLGGTASDAVVGKVAHGLMNMTWTPSPVPDEQCFESIKAGVDALPSGTKGILNASEFYAPDFGTANLELLSRFFNRYPEYAEKTFLCIKGAGHPNIGVDSSLEGLRKSVDKCQKALGLIKKFDLFEPARIDRKLSIEQIMENLVILLKEGKFSHIGLSECSADTLRRANTVYPVTAVEIEVSPFEYGDNQKKVIATATELGIAITAYSPLGHGFLTGQIKSPADLPEGDNRTHLTRFKEEHFKNNMALVDDLVAIAAKKGITAAQLCIAWVCSLGPKMIPLPGSSKSTRTLENLAGGDVELNEEELKAINEAIGKHEITGDRYFGVDDHETGYLWG</sequence>
<evidence type="ECO:0000313" key="4">
    <source>
        <dbReference type="Proteomes" id="UP001498398"/>
    </source>
</evidence>
<protein>
    <recommendedName>
        <fullName evidence="2">NADP-dependent oxidoreductase domain-containing protein</fullName>
    </recommendedName>
</protein>
<reference evidence="3 4" key="1">
    <citation type="submission" date="2024-01" db="EMBL/GenBank/DDBJ databases">
        <title>A draft genome for the cacao thread blight pathogen Marasmiellus scandens.</title>
        <authorList>
            <person name="Baruah I.K."/>
            <person name="Leung J."/>
            <person name="Bukari Y."/>
            <person name="Amoako-Attah I."/>
            <person name="Meinhardt L.W."/>
            <person name="Bailey B.A."/>
            <person name="Cohen S.P."/>
        </authorList>
    </citation>
    <scope>NUCLEOTIDE SEQUENCE [LARGE SCALE GENOMIC DNA]</scope>
    <source>
        <strain evidence="3 4">GH-19</strain>
    </source>
</reference>
<dbReference type="InterPro" id="IPR050791">
    <property type="entry name" value="Aldo-Keto_reductase"/>
</dbReference>
<dbReference type="PANTHER" id="PTHR43625">
    <property type="entry name" value="AFLATOXIN B1 ALDEHYDE REDUCTASE"/>
    <property type="match status" value="1"/>
</dbReference>
<gene>
    <name evidence="3" type="ORF">VKT23_006929</name>
</gene>
<feature type="domain" description="NADP-dependent oxidoreductase" evidence="2">
    <location>
        <begin position="20"/>
        <end position="318"/>
    </location>
</feature>
<organism evidence="3 4">
    <name type="scientific">Marasmiellus scandens</name>
    <dbReference type="NCBI Taxonomy" id="2682957"/>
    <lineage>
        <taxon>Eukaryota</taxon>
        <taxon>Fungi</taxon>
        <taxon>Dikarya</taxon>
        <taxon>Basidiomycota</taxon>
        <taxon>Agaricomycotina</taxon>
        <taxon>Agaricomycetes</taxon>
        <taxon>Agaricomycetidae</taxon>
        <taxon>Agaricales</taxon>
        <taxon>Marasmiineae</taxon>
        <taxon>Omphalotaceae</taxon>
        <taxon>Marasmiellus</taxon>
    </lineage>
</organism>
<dbReference type="Proteomes" id="UP001498398">
    <property type="component" value="Unassembled WGS sequence"/>
</dbReference>
<name>A0ABR1JSL3_9AGAR</name>
<dbReference type="Gene3D" id="3.20.20.100">
    <property type="entry name" value="NADP-dependent oxidoreductase domain"/>
    <property type="match status" value="1"/>
</dbReference>
<dbReference type="EMBL" id="JBANRG010000009">
    <property type="protein sequence ID" value="KAK7463583.1"/>
    <property type="molecule type" value="Genomic_DNA"/>
</dbReference>
<evidence type="ECO:0000259" key="2">
    <source>
        <dbReference type="Pfam" id="PF00248"/>
    </source>
</evidence>
<comment type="caution">
    <text evidence="3">The sequence shown here is derived from an EMBL/GenBank/DDBJ whole genome shotgun (WGS) entry which is preliminary data.</text>
</comment>
<dbReference type="CDD" id="cd19077">
    <property type="entry name" value="AKR_AKR8A1-2"/>
    <property type="match status" value="1"/>
</dbReference>
<keyword evidence="4" id="KW-1185">Reference proteome</keyword>
<dbReference type="Pfam" id="PF00248">
    <property type="entry name" value="Aldo_ket_red"/>
    <property type="match status" value="1"/>
</dbReference>
<accession>A0ABR1JSL3</accession>
<proteinExistence type="predicted"/>
<dbReference type="SUPFAM" id="SSF51430">
    <property type="entry name" value="NAD(P)-linked oxidoreductase"/>
    <property type="match status" value="1"/>
</dbReference>
<dbReference type="InterPro" id="IPR036812">
    <property type="entry name" value="NAD(P)_OxRdtase_dom_sf"/>
</dbReference>
<dbReference type="PANTHER" id="PTHR43625:SF78">
    <property type="entry name" value="PYRIDOXAL REDUCTASE-RELATED"/>
    <property type="match status" value="1"/>
</dbReference>
<keyword evidence="1" id="KW-0560">Oxidoreductase</keyword>